<dbReference type="Proteomes" id="UP000054988">
    <property type="component" value="Unassembled WGS sequence"/>
</dbReference>
<dbReference type="AlphaFoldDB" id="A0A0W0FVZ0"/>
<name>A0A0W0FVZ0_MONRR</name>
<gene>
    <name evidence="1" type="ORF">WG66_6952</name>
</gene>
<comment type="caution">
    <text evidence="1">The sequence shown here is derived from an EMBL/GenBank/DDBJ whole genome shotgun (WGS) entry which is preliminary data.</text>
</comment>
<evidence type="ECO:0000313" key="2">
    <source>
        <dbReference type="Proteomes" id="UP000054988"/>
    </source>
</evidence>
<accession>A0A0W0FVZ0</accession>
<evidence type="ECO:0000313" key="1">
    <source>
        <dbReference type="EMBL" id="KTB40466.1"/>
    </source>
</evidence>
<sequence length="41" mass="4697">MTEGIQYMSKEVSRPQALNQALIRLQADVALITCWGTYYCM</sequence>
<proteinExistence type="predicted"/>
<organism evidence="1 2">
    <name type="scientific">Moniliophthora roreri</name>
    <name type="common">Frosty pod rot fungus</name>
    <name type="synonym">Monilia roreri</name>
    <dbReference type="NCBI Taxonomy" id="221103"/>
    <lineage>
        <taxon>Eukaryota</taxon>
        <taxon>Fungi</taxon>
        <taxon>Dikarya</taxon>
        <taxon>Basidiomycota</taxon>
        <taxon>Agaricomycotina</taxon>
        <taxon>Agaricomycetes</taxon>
        <taxon>Agaricomycetidae</taxon>
        <taxon>Agaricales</taxon>
        <taxon>Marasmiineae</taxon>
        <taxon>Marasmiaceae</taxon>
        <taxon>Moniliophthora</taxon>
    </lineage>
</organism>
<reference evidence="1 2" key="1">
    <citation type="submission" date="2015-12" db="EMBL/GenBank/DDBJ databases">
        <title>Draft genome sequence of Moniliophthora roreri, the causal agent of frosty pod rot of cacao.</title>
        <authorList>
            <person name="Aime M.C."/>
            <person name="Diaz-Valderrama J.R."/>
            <person name="Kijpornyongpan T."/>
            <person name="Phillips-Mora W."/>
        </authorList>
    </citation>
    <scope>NUCLEOTIDE SEQUENCE [LARGE SCALE GENOMIC DNA]</scope>
    <source>
        <strain evidence="1 2">MCA 2952</strain>
    </source>
</reference>
<protein>
    <submittedName>
        <fullName evidence="1">Uncharacterized protein</fullName>
    </submittedName>
</protein>
<dbReference type="EMBL" id="LATX01001579">
    <property type="protein sequence ID" value="KTB40466.1"/>
    <property type="molecule type" value="Genomic_DNA"/>
</dbReference>